<protein>
    <submittedName>
        <fullName evidence="1">Uncharacterized protein</fullName>
    </submittedName>
</protein>
<accession>A0A3B1DIH5</accession>
<dbReference type="AlphaFoldDB" id="A0A3B1DIH5"/>
<name>A0A3B1DIH5_9ZZZZ</name>
<gene>
    <name evidence="1" type="ORF">MNBD_PLANCTO02-697</name>
</gene>
<evidence type="ECO:0000313" key="1">
    <source>
        <dbReference type="EMBL" id="VAX42566.1"/>
    </source>
</evidence>
<dbReference type="EMBL" id="UOGL01000667">
    <property type="protein sequence ID" value="VAX42566.1"/>
    <property type="molecule type" value="Genomic_DNA"/>
</dbReference>
<feature type="non-terminal residue" evidence="1">
    <location>
        <position position="515"/>
    </location>
</feature>
<reference evidence="1" key="1">
    <citation type="submission" date="2018-06" db="EMBL/GenBank/DDBJ databases">
        <authorList>
            <person name="Zhirakovskaya E."/>
        </authorList>
    </citation>
    <scope>NUCLEOTIDE SEQUENCE</scope>
</reference>
<sequence length="515" mass="58096">MPIFSLHNKGYFKLKSWPGDQPFISAVIRYSKWIAVCRYQSAFKNEKTDAFFLQRKPVIYSRSSGLSNRVNGKLVPRPPSVSSGIGRRFQSFRRELDYLPKGLYPVPRVQLEKHLQVKVNQGVASRWSQPFIPKQFRVSFYPVEAVPQSSDPKTVPLADAVQNQSQYDLTQIPTVITKNEKALPIDALSVVILPPHLASDATAQDQSYAESITDYLAASLDNSHIARVVNRQHMQKILNERAIAKGTNRPLLSYDMIVRLDMRSKQKQSQATISVLDLSTGNRLATSDISFPLLKKDFVTIIKVCQQAIQKFKRPEKKRLKVRFLGVNNIDRNTRMNPLAHRLQTAMQESLRKSPQVVVVQHLEATTSQEESLLLYSGLSRLAGGRLFAPQADVTLGLQIQGKDVLGKDFKKTPVEISLQFLRKTKKEAPWESFQGTVETFDKSITQSWESIAKKIKGVPPLVVKDVLSSLATRHRQAEKELDAVDMMIKSSAPIEKIIQRALTAIKLEPTSERA</sequence>
<organism evidence="1">
    <name type="scientific">hydrothermal vent metagenome</name>
    <dbReference type="NCBI Taxonomy" id="652676"/>
    <lineage>
        <taxon>unclassified sequences</taxon>
        <taxon>metagenomes</taxon>
        <taxon>ecological metagenomes</taxon>
    </lineage>
</organism>
<proteinExistence type="predicted"/>